<keyword evidence="5" id="KW-0378">Hydrolase</keyword>
<feature type="non-terminal residue" evidence="8">
    <location>
        <position position="100"/>
    </location>
</feature>
<keyword evidence="1" id="KW-0808">Transferase</keyword>
<evidence type="ECO:0000256" key="2">
    <source>
        <dbReference type="ARBA" id="ARBA00022695"/>
    </source>
</evidence>
<keyword evidence="9" id="KW-1185">Reference proteome</keyword>
<protein>
    <recommendedName>
        <fullName evidence="7">Reverse transcriptase RNase H-like domain-containing protein</fullName>
    </recommendedName>
</protein>
<dbReference type="PANTHER" id="PTHR37984:SF5">
    <property type="entry name" value="PROTEIN NYNRIN-LIKE"/>
    <property type="match status" value="1"/>
</dbReference>
<keyword evidence="2" id="KW-0548">Nucleotidyltransferase</keyword>
<proteinExistence type="predicted"/>
<dbReference type="GO" id="GO:0003964">
    <property type="term" value="F:RNA-directed DNA polymerase activity"/>
    <property type="evidence" value="ECO:0007669"/>
    <property type="project" value="UniProtKB-KW"/>
</dbReference>
<evidence type="ECO:0000259" key="7">
    <source>
        <dbReference type="Pfam" id="PF17917"/>
    </source>
</evidence>
<dbReference type="GO" id="GO:0004519">
    <property type="term" value="F:endonuclease activity"/>
    <property type="evidence" value="ECO:0007669"/>
    <property type="project" value="UniProtKB-KW"/>
</dbReference>
<evidence type="ECO:0000313" key="8">
    <source>
        <dbReference type="EMBL" id="KAJ1131005.1"/>
    </source>
</evidence>
<feature type="non-terminal residue" evidence="8">
    <location>
        <position position="1"/>
    </location>
</feature>
<evidence type="ECO:0000256" key="5">
    <source>
        <dbReference type="ARBA" id="ARBA00022801"/>
    </source>
</evidence>
<dbReference type="InterPro" id="IPR041373">
    <property type="entry name" value="RT_RNaseH"/>
</dbReference>
<gene>
    <name evidence="8" type="ORF">NDU88_009348</name>
</gene>
<organism evidence="8 9">
    <name type="scientific">Pleurodeles waltl</name>
    <name type="common">Iberian ribbed newt</name>
    <dbReference type="NCBI Taxonomy" id="8319"/>
    <lineage>
        <taxon>Eukaryota</taxon>
        <taxon>Metazoa</taxon>
        <taxon>Chordata</taxon>
        <taxon>Craniata</taxon>
        <taxon>Vertebrata</taxon>
        <taxon>Euteleostomi</taxon>
        <taxon>Amphibia</taxon>
        <taxon>Batrachia</taxon>
        <taxon>Caudata</taxon>
        <taxon>Salamandroidea</taxon>
        <taxon>Salamandridae</taxon>
        <taxon>Pleurodelinae</taxon>
        <taxon>Pleurodeles</taxon>
    </lineage>
</organism>
<keyword evidence="4" id="KW-0255">Endonuclease</keyword>
<evidence type="ECO:0000256" key="4">
    <source>
        <dbReference type="ARBA" id="ARBA00022759"/>
    </source>
</evidence>
<dbReference type="InterPro" id="IPR050951">
    <property type="entry name" value="Retrovirus_Pol_polyprotein"/>
</dbReference>
<dbReference type="AlphaFoldDB" id="A0AAV7PVL1"/>
<dbReference type="InterPro" id="IPR043502">
    <property type="entry name" value="DNA/RNA_pol_sf"/>
</dbReference>
<dbReference type="Pfam" id="PF17917">
    <property type="entry name" value="RT_RNaseH"/>
    <property type="match status" value="1"/>
</dbReference>
<dbReference type="Proteomes" id="UP001066276">
    <property type="component" value="Chromosome 7"/>
</dbReference>
<evidence type="ECO:0000256" key="1">
    <source>
        <dbReference type="ARBA" id="ARBA00022679"/>
    </source>
</evidence>
<dbReference type="SUPFAM" id="SSF56672">
    <property type="entry name" value="DNA/RNA polymerases"/>
    <property type="match status" value="1"/>
</dbReference>
<feature type="domain" description="Reverse transcriptase RNase H-like" evidence="7">
    <location>
        <begin position="2"/>
        <end position="58"/>
    </location>
</feature>
<dbReference type="EMBL" id="JANPWB010000011">
    <property type="protein sequence ID" value="KAJ1131005.1"/>
    <property type="molecule type" value="Genomic_DNA"/>
</dbReference>
<accession>A0AAV7PVL1</accession>
<evidence type="ECO:0000256" key="3">
    <source>
        <dbReference type="ARBA" id="ARBA00022722"/>
    </source>
</evidence>
<keyword evidence="3" id="KW-0540">Nuclease</keyword>
<evidence type="ECO:0000313" key="9">
    <source>
        <dbReference type="Proteomes" id="UP001066276"/>
    </source>
</evidence>
<dbReference type="PANTHER" id="PTHR37984">
    <property type="entry name" value="PROTEIN CBG26694"/>
    <property type="match status" value="1"/>
</dbReference>
<dbReference type="GO" id="GO:0016787">
    <property type="term" value="F:hydrolase activity"/>
    <property type="evidence" value="ECO:0007669"/>
    <property type="project" value="UniProtKB-KW"/>
</dbReference>
<evidence type="ECO:0000256" key="6">
    <source>
        <dbReference type="ARBA" id="ARBA00022918"/>
    </source>
</evidence>
<reference evidence="8" key="1">
    <citation type="journal article" date="2022" name="bioRxiv">
        <title>Sequencing and chromosome-scale assembly of the giantPleurodeles waltlgenome.</title>
        <authorList>
            <person name="Brown T."/>
            <person name="Elewa A."/>
            <person name="Iarovenko S."/>
            <person name="Subramanian E."/>
            <person name="Araus A.J."/>
            <person name="Petzold A."/>
            <person name="Susuki M."/>
            <person name="Suzuki K.-i.T."/>
            <person name="Hayashi T."/>
            <person name="Toyoda A."/>
            <person name="Oliveira C."/>
            <person name="Osipova E."/>
            <person name="Leigh N.D."/>
            <person name="Simon A."/>
            <person name="Yun M.H."/>
        </authorList>
    </citation>
    <scope>NUCLEOTIDE SEQUENCE</scope>
    <source>
        <strain evidence="8">20211129_DDA</strain>
        <tissue evidence="8">Liver</tissue>
    </source>
</reference>
<sequence length="100" mass="11508">DWSLVAFASQSLTDKEQQYSQIEKETIAFHWGCRYFHLYMYGQVFVFTTNHKPLLFPFFEGPPQSHPPELKNGCCSNTTGRWSIDPAKPTGKTTCLDTQE</sequence>
<comment type="caution">
    <text evidence="8">The sequence shown here is derived from an EMBL/GenBank/DDBJ whole genome shotgun (WGS) entry which is preliminary data.</text>
</comment>
<keyword evidence="6" id="KW-0695">RNA-directed DNA polymerase</keyword>
<name>A0AAV7PVL1_PLEWA</name>